<keyword evidence="11 20" id="KW-0812">Transmembrane</keyword>
<keyword evidence="14 20" id="KW-0472">Membrane</keyword>
<feature type="transmembrane region" description="Helical" evidence="20">
    <location>
        <begin position="43"/>
        <end position="63"/>
    </location>
</feature>
<comment type="catalytic activity">
    <reaction evidence="17">
        <text>a CDP-1,2-diacyl-sn-glycerol + sn-glycerol 3-phosphate = a 1,2-diacyl-sn-glycero-3-phospho-(1'-sn-glycero-3'-phosphate) + CMP + H(+)</text>
        <dbReference type="Rhea" id="RHEA:12593"/>
        <dbReference type="ChEBI" id="CHEBI:15378"/>
        <dbReference type="ChEBI" id="CHEBI:57597"/>
        <dbReference type="ChEBI" id="CHEBI:58332"/>
        <dbReference type="ChEBI" id="CHEBI:60110"/>
        <dbReference type="ChEBI" id="CHEBI:60377"/>
        <dbReference type="EC" id="2.7.8.5"/>
    </reaction>
</comment>
<evidence type="ECO:0000256" key="13">
    <source>
        <dbReference type="ARBA" id="ARBA00023098"/>
    </source>
</evidence>
<dbReference type="Pfam" id="PF01066">
    <property type="entry name" value="CDP-OH_P_transf"/>
    <property type="match status" value="1"/>
</dbReference>
<gene>
    <name evidence="21" type="ORF">QI30_10105</name>
</gene>
<dbReference type="InterPro" id="IPR050324">
    <property type="entry name" value="CDP-alcohol_PTase-I"/>
</dbReference>
<dbReference type="InterPro" id="IPR048254">
    <property type="entry name" value="CDP_ALCOHOL_P_TRANSF_CS"/>
</dbReference>
<evidence type="ECO:0000256" key="18">
    <source>
        <dbReference type="NCBIfam" id="TIGR00560"/>
    </source>
</evidence>
<keyword evidence="9" id="KW-0444">Lipid biosynthesis</keyword>
<dbReference type="Gene3D" id="1.20.120.1760">
    <property type="match status" value="1"/>
</dbReference>
<name>A0A433RT19_9BACL</name>
<comment type="pathway">
    <text evidence="4">Lipid metabolism.</text>
</comment>
<comment type="similarity">
    <text evidence="5 19">Belongs to the CDP-alcohol phosphatidyltransferase class-I family.</text>
</comment>
<dbReference type="FunFam" id="1.20.120.1760:FF:000004">
    <property type="entry name" value="CDP-diacylglycerol--glycerol-3-phosphate 3-phosphatidyltransferase"/>
    <property type="match status" value="1"/>
</dbReference>
<comment type="pathway">
    <text evidence="3">Phospholipid metabolism; phosphatidylglycerol biosynthesis; phosphatidylglycerol from CDP-diacylglycerol: step 1/2.</text>
</comment>
<comment type="caution">
    <text evidence="21">The sequence shown here is derived from an EMBL/GenBank/DDBJ whole genome shotgun (WGS) entry which is preliminary data.</text>
</comment>
<keyword evidence="10 19" id="KW-0808">Transferase</keyword>
<dbReference type="OrthoDB" id="9796672at2"/>
<keyword evidence="22" id="KW-1185">Reference proteome</keyword>
<evidence type="ECO:0000256" key="17">
    <source>
        <dbReference type="ARBA" id="ARBA00048586"/>
    </source>
</evidence>
<keyword evidence="13" id="KW-0443">Lipid metabolism</keyword>
<sequence>MNLPNKITVSRVVMIPIFVILMVVNFGWGNITLLGATMPIEHLVGAIVFIIASITDFFDGHLARKYNLVTNMGKFLDPLADKLLVTAAFIILVQWGVAPAWVIIVIVAREFAVTGLRSIGAEQNVIIAASNLGKLKTWSQMVALAFLLLHNIIFEMWNFPFDQIMLYVAFFFTLLSGLDYFWKNRRLLLDSM</sequence>
<reference evidence="21 22" key="1">
    <citation type="submission" date="2014-11" db="EMBL/GenBank/DDBJ databases">
        <title>Genome sequence and analysis of novel Kurthia sp.</title>
        <authorList>
            <person name="Lawson J.N."/>
            <person name="Gonzalez J.E."/>
            <person name="Rinauldi L."/>
            <person name="Xuan Z."/>
            <person name="Firman A."/>
            <person name="Shaddox L."/>
            <person name="Trudeau A."/>
            <person name="Shah S."/>
            <person name="Reiman D."/>
        </authorList>
    </citation>
    <scope>NUCLEOTIDE SEQUENCE [LARGE SCALE GENOMIC DNA]</scope>
    <source>
        <strain evidence="21 22">3B1D</strain>
    </source>
</reference>
<dbReference type="PROSITE" id="PS00379">
    <property type="entry name" value="CDP_ALCOHOL_P_TRANSF"/>
    <property type="match status" value="1"/>
</dbReference>
<comment type="subcellular location">
    <subcellularLocation>
        <location evidence="2">Cell membrane</location>
        <topology evidence="2">Multi-pass membrane protein</topology>
    </subcellularLocation>
</comment>
<evidence type="ECO:0000256" key="8">
    <source>
        <dbReference type="ARBA" id="ARBA00022475"/>
    </source>
</evidence>
<dbReference type="PIRSF" id="PIRSF000847">
    <property type="entry name" value="Phos_ph_gly_syn"/>
    <property type="match status" value="1"/>
</dbReference>
<dbReference type="GO" id="GO:0008444">
    <property type="term" value="F:CDP-diacylglycerol-glycerol-3-phosphate 3-phosphatidyltransferase activity"/>
    <property type="evidence" value="ECO:0007669"/>
    <property type="project" value="UniProtKB-UniRule"/>
</dbReference>
<dbReference type="NCBIfam" id="TIGR00560">
    <property type="entry name" value="pgsA"/>
    <property type="match status" value="1"/>
</dbReference>
<evidence type="ECO:0000256" key="15">
    <source>
        <dbReference type="ARBA" id="ARBA00023209"/>
    </source>
</evidence>
<dbReference type="EMBL" id="JTFC01000031">
    <property type="protein sequence ID" value="RUS55288.1"/>
    <property type="molecule type" value="Genomic_DNA"/>
</dbReference>
<dbReference type="PANTHER" id="PTHR14269:SF62">
    <property type="entry name" value="CDP-DIACYLGLYCEROL--GLYCEROL-3-PHOSPHATE 3-PHOSPHATIDYLTRANSFERASE 1, CHLOROPLASTIC"/>
    <property type="match status" value="1"/>
</dbReference>
<dbReference type="PANTHER" id="PTHR14269">
    <property type="entry name" value="CDP-DIACYLGLYCEROL--GLYCEROL-3-PHOSPHATE 3-PHOSPHATIDYLTRANSFERASE-RELATED"/>
    <property type="match status" value="1"/>
</dbReference>
<feature type="transmembrane region" description="Helical" evidence="20">
    <location>
        <begin position="164"/>
        <end position="182"/>
    </location>
</feature>
<dbReference type="GO" id="GO:0005886">
    <property type="term" value="C:plasma membrane"/>
    <property type="evidence" value="ECO:0007669"/>
    <property type="project" value="UniProtKB-SubCell"/>
</dbReference>
<dbReference type="GO" id="GO:0006655">
    <property type="term" value="P:phosphatidylglycerol biosynthetic process"/>
    <property type="evidence" value="ECO:0007669"/>
    <property type="project" value="UniProtKB-UniPathway"/>
</dbReference>
<evidence type="ECO:0000256" key="6">
    <source>
        <dbReference type="ARBA" id="ARBA00013170"/>
    </source>
</evidence>
<evidence type="ECO:0000256" key="4">
    <source>
        <dbReference type="ARBA" id="ARBA00005189"/>
    </source>
</evidence>
<evidence type="ECO:0000256" key="10">
    <source>
        <dbReference type="ARBA" id="ARBA00022679"/>
    </source>
</evidence>
<evidence type="ECO:0000256" key="3">
    <source>
        <dbReference type="ARBA" id="ARBA00005042"/>
    </source>
</evidence>
<evidence type="ECO:0000313" key="21">
    <source>
        <dbReference type="EMBL" id="RUS55288.1"/>
    </source>
</evidence>
<accession>A0A433RT19</accession>
<comment type="function">
    <text evidence="1">This protein catalyzes the committed step to the synthesis of the acidic phospholipids.</text>
</comment>
<keyword evidence="8" id="KW-1003">Cell membrane</keyword>
<organism evidence="21 22">
    <name type="scientific">Candidatus Kurthia intestinigallinarum</name>
    <dbReference type="NCBI Taxonomy" id="1562256"/>
    <lineage>
        <taxon>Bacteria</taxon>
        <taxon>Bacillati</taxon>
        <taxon>Bacillota</taxon>
        <taxon>Bacilli</taxon>
        <taxon>Bacillales</taxon>
        <taxon>Caryophanaceae</taxon>
        <taxon>Kurthia</taxon>
    </lineage>
</organism>
<dbReference type="UniPathway" id="UPA00084">
    <property type="reaction ID" value="UER00503"/>
</dbReference>
<dbReference type="RefSeq" id="WP_020189509.1">
    <property type="nucleotide sequence ID" value="NZ_JTFC01000031.1"/>
</dbReference>
<feature type="transmembrane region" description="Helical" evidence="20">
    <location>
        <begin position="83"/>
        <end position="108"/>
    </location>
</feature>
<evidence type="ECO:0000256" key="2">
    <source>
        <dbReference type="ARBA" id="ARBA00004651"/>
    </source>
</evidence>
<evidence type="ECO:0000256" key="11">
    <source>
        <dbReference type="ARBA" id="ARBA00022692"/>
    </source>
</evidence>
<evidence type="ECO:0000256" key="16">
    <source>
        <dbReference type="ARBA" id="ARBA00023264"/>
    </source>
</evidence>
<keyword evidence="12 20" id="KW-1133">Transmembrane helix</keyword>
<evidence type="ECO:0000256" key="20">
    <source>
        <dbReference type="SAM" id="Phobius"/>
    </source>
</evidence>
<evidence type="ECO:0000256" key="9">
    <source>
        <dbReference type="ARBA" id="ARBA00022516"/>
    </source>
</evidence>
<dbReference type="EC" id="2.7.8.5" evidence="6 18"/>
<feature type="transmembrane region" description="Helical" evidence="20">
    <location>
        <begin position="12"/>
        <end position="31"/>
    </location>
</feature>
<dbReference type="AlphaFoldDB" id="A0A433RT19"/>
<proteinExistence type="inferred from homology"/>
<protein>
    <recommendedName>
        <fullName evidence="7 18">CDP-diacylglycerol--glycerol-3-phosphate 3-phosphatidyltransferase</fullName>
        <ecNumber evidence="6 18">2.7.8.5</ecNumber>
    </recommendedName>
</protein>
<evidence type="ECO:0000256" key="5">
    <source>
        <dbReference type="ARBA" id="ARBA00010441"/>
    </source>
</evidence>
<dbReference type="InterPro" id="IPR000462">
    <property type="entry name" value="CDP-OH_P_trans"/>
</dbReference>
<keyword evidence="15" id="KW-0594">Phospholipid biosynthesis</keyword>
<dbReference type="Proteomes" id="UP000288623">
    <property type="component" value="Unassembled WGS sequence"/>
</dbReference>
<evidence type="ECO:0000256" key="12">
    <source>
        <dbReference type="ARBA" id="ARBA00022989"/>
    </source>
</evidence>
<keyword evidence="16" id="KW-1208">Phospholipid metabolism</keyword>
<evidence type="ECO:0000313" key="22">
    <source>
        <dbReference type="Proteomes" id="UP000288623"/>
    </source>
</evidence>
<evidence type="ECO:0000256" key="14">
    <source>
        <dbReference type="ARBA" id="ARBA00023136"/>
    </source>
</evidence>
<dbReference type="InterPro" id="IPR043130">
    <property type="entry name" value="CDP-OH_PTrfase_TM_dom"/>
</dbReference>
<evidence type="ECO:0000256" key="1">
    <source>
        <dbReference type="ARBA" id="ARBA00003973"/>
    </source>
</evidence>
<evidence type="ECO:0000256" key="7">
    <source>
        <dbReference type="ARBA" id="ARBA00014944"/>
    </source>
</evidence>
<evidence type="ECO:0000256" key="19">
    <source>
        <dbReference type="RuleBase" id="RU003750"/>
    </source>
</evidence>
<dbReference type="InterPro" id="IPR004570">
    <property type="entry name" value="Phosphatidylglycerol_P_synth"/>
</dbReference>